<dbReference type="KEGG" id="pdu:PDUR_19380"/>
<protein>
    <submittedName>
        <fullName evidence="1">Uncharacterized protein</fullName>
    </submittedName>
</protein>
<dbReference type="Proteomes" id="UP000029409">
    <property type="component" value="Chromosome"/>
</dbReference>
<name>A0A089HSW8_PAEDU</name>
<sequence length="107" mass="12662">MWIFAETGQGDFWLINLSNTFDSTVYFYDHDTEDFQSANILNMSVDLKEWFILADLISQMEELLDTQADIYFDENLNLKNEYRQELLGEVEKIKEGLSDIYPFELRG</sequence>
<dbReference type="OrthoDB" id="8794977at2"/>
<proteinExistence type="predicted"/>
<dbReference type="eggNOG" id="ENOG5032IB3">
    <property type="taxonomic scope" value="Bacteria"/>
</dbReference>
<organism evidence="1 2">
    <name type="scientific">Paenibacillus durus</name>
    <name type="common">Paenibacillus azotofixans</name>
    <dbReference type="NCBI Taxonomy" id="44251"/>
    <lineage>
        <taxon>Bacteria</taxon>
        <taxon>Bacillati</taxon>
        <taxon>Bacillota</taxon>
        <taxon>Bacilli</taxon>
        <taxon>Bacillales</taxon>
        <taxon>Paenibacillaceae</taxon>
        <taxon>Paenibacillus</taxon>
    </lineage>
</organism>
<evidence type="ECO:0000313" key="1">
    <source>
        <dbReference type="EMBL" id="AIQ13835.1"/>
    </source>
</evidence>
<reference evidence="1 2" key="1">
    <citation type="submission" date="2014-08" db="EMBL/GenBank/DDBJ databases">
        <title>Comparative genomics of the Paenibacillus odorifer group.</title>
        <authorList>
            <person name="den Bakker H.C."/>
            <person name="Tsai Y.-C."/>
            <person name="Martin N."/>
            <person name="Korlach J."/>
            <person name="Wiedmann M."/>
        </authorList>
    </citation>
    <scope>NUCLEOTIDE SEQUENCE [LARGE SCALE GENOMIC DNA]</scope>
    <source>
        <strain evidence="1 2">DSM 1735</strain>
    </source>
</reference>
<accession>A0A089HSW8</accession>
<gene>
    <name evidence="1" type="ORF">PDUR_19380</name>
</gene>
<dbReference type="AlphaFoldDB" id="A0A089HSW8"/>
<keyword evidence="2" id="KW-1185">Reference proteome</keyword>
<dbReference type="RefSeq" id="WP_042207630.1">
    <property type="nucleotide sequence ID" value="NZ_CP009288.1"/>
</dbReference>
<dbReference type="EMBL" id="CP009288">
    <property type="protein sequence ID" value="AIQ13835.1"/>
    <property type="molecule type" value="Genomic_DNA"/>
</dbReference>
<evidence type="ECO:0000313" key="2">
    <source>
        <dbReference type="Proteomes" id="UP000029409"/>
    </source>
</evidence>